<evidence type="ECO:0000259" key="6">
    <source>
        <dbReference type="PROSITE" id="PS51284"/>
    </source>
</evidence>
<keyword evidence="8" id="KW-1185">Reference proteome</keyword>
<evidence type="ECO:0000256" key="4">
    <source>
        <dbReference type="ARBA" id="ARBA00022786"/>
    </source>
</evidence>
<dbReference type="PANTHER" id="PTHR12936:SF0">
    <property type="entry name" value="ANAPHASE-PROMOTING COMPLEX SUBUNIT 10"/>
    <property type="match status" value="1"/>
</dbReference>
<accession>A0A8K0SWY7</accession>
<dbReference type="SMART" id="SM01337">
    <property type="entry name" value="APC10"/>
    <property type="match status" value="1"/>
</dbReference>
<dbReference type="Gene3D" id="2.60.120.260">
    <property type="entry name" value="Galactose-binding domain-like"/>
    <property type="match status" value="1"/>
</dbReference>
<dbReference type="InterPro" id="IPR004939">
    <property type="entry name" value="APC_su10/DOC_dom"/>
</dbReference>
<dbReference type="GO" id="GO:0031145">
    <property type="term" value="P:anaphase-promoting complex-dependent catabolic process"/>
    <property type="evidence" value="ECO:0007669"/>
    <property type="project" value="InterPro"/>
</dbReference>
<dbReference type="SUPFAM" id="SSF49785">
    <property type="entry name" value="Galactose-binding domain-like"/>
    <property type="match status" value="1"/>
</dbReference>
<evidence type="ECO:0000313" key="7">
    <source>
        <dbReference type="EMBL" id="KAH7320068.1"/>
    </source>
</evidence>
<keyword evidence="4" id="KW-0833">Ubl conjugation pathway</keyword>
<feature type="domain" description="DOC" evidence="6">
    <location>
        <begin position="1"/>
        <end position="171"/>
    </location>
</feature>
<evidence type="ECO:0000256" key="2">
    <source>
        <dbReference type="ARBA" id="ARBA00022618"/>
    </source>
</evidence>
<gene>
    <name evidence="7" type="ORF">B0I35DRAFT_353092</name>
</gene>
<dbReference type="PROSITE" id="PS51284">
    <property type="entry name" value="DOC"/>
    <property type="match status" value="1"/>
</dbReference>
<evidence type="ECO:0000256" key="5">
    <source>
        <dbReference type="ARBA" id="ARBA00023306"/>
    </source>
</evidence>
<organism evidence="7 8">
    <name type="scientific">Stachybotrys elegans</name>
    <dbReference type="NCBI Taxonomy" id="80388"/>
    <lineage>
        <taxon>Eukaryota</taxon>
        <taxon>Fungi</taxon>
        <taxon>Dikarya</taxon>
        <taxon>Ascomycota</taxon>
        <taxon>Pezizomycotina</taxon>
        <taxon>Sordariomycetes</taxon>
        <taxon>Hypocreomycetidae</taxon>
        <taxon>Hypocreales</taxon>
        <taxon>Stachybotryaceae</taxon>
        <taxon>Stachybotrys</taxon>
    </lineage>
</organism>
<evidence type="ECO:0000256" key="1">
    <source>
        <dbReference type="ARBA" id="ARBA00006762"/>
    </source>
</evidence>
<dbReference type="CDD" id="cd08366">
    <property type="entry name" value="APC10"/>
    <property type="match status" value="1"/>
</dbReference>
<dbReference type="InterPro" id="IPR016901">
    <property type="entry name" value="APC10/Doc1"/>
</dbReference>
<dbReference type="Pfam" id="PF03256">
    <property type="entry name" value="ANAPC10"/>
    <property type="match status" value="1"/>
</dbReference>
<dbReference type="GO" id="GO:0070979">
    <property type="term" value="P:protein K11-linked ubiquitination"/>
    <property type="evidence" value="ECO:0007669"/>
    <property type="project" value="TreeGrafter"/>
</dbReference>
<protein>
    <submittedName>
        <fullName evidence="7">Anaphase-promoting complex, subunit 10-domain-containing protein</fullName>
    </submittedName>
</protein>
<dbReference type="GO" id="GO:0005680">
    <property type="term" value="C:anaphase-promoting complex"/>
    <property type="evidence" value="ECO:0007669"/>
    <property type="project" value="InterPro"/>
</dbReference>
<dbReference type="OrthoDB" id="24948at2759"/>
<evidence type="ECO:0000256" key="3">
    <source>
        <dbReference type="ARBA" id="ARBA00022776"/>
    </source>
</evidence>
<comment type="caution">
    <text evidence="7">The sequence shown here is derived from an EMBL/GenBank/DDBJ whole genome shotgun (WGS) entry which is preliminary data.</text>
</comment>
<keyword evidence="2" id="KW-0132">Cell division</keyword>
<keyword evidence="3" id="KW-0498">Mitosis</keyword>
<evidence type="ECO:0000313" key="8">
    <source>
        <dbReference type="Proteomes" id="UP000813444"/>
    </source>
</evidence>
<dbReference type="EMBL" id="JAGPNK010000006">
    <property type="protein sequence ID" value="KAH7320068.1"/>
    <property type="molecule type" value="Genomic_DNA"/>
</dbReference>
<name>A0A8K0SWY7_9HYPO</name>
<keyword evidence="5" id="KW-0131">Cell cycle</keyword>
<dbReference type="AlphaFoldDB" id="A0A8K0SWY7"/>
<proteinExistence type="inferred from homology"/>
<dbReference type="InterPro" id="IPR008979">
    <property type="entry name" value="Galactose-bd-like_sf"/>
</dbReference>
<sequence>MIGLKEISNLGRFTVSSHKPGNGVEELRSDDLKQYWQSDGPQPHRLTVYFVKRVGIREIRFFVDYNEDESYTPTKIVFKSGTSENNLIEFATMEMENPVGWQQVPITGAGGEPDGNTLFSYVLQMQVLENHQNGKDTHLRGIKIYAFDPDSVQGVGRDTNPMSDVVDLMDRANELRDVTGRQRNHGNEAHAMANLDLGDGFSIPDFMREPELR</sequence>
<reference evidence="7" key="1">
    <citation type="journal article" date="2021" name="Nat. Commun.">
        <title>Genetic determinants of endophytism in the Arabidopsis root mycobiome.</title>
        <authorList>
            <person name="Mesny F."/>
            <person name="Miyauchi S."/>
            <person name="Thiergart T."/>
            <person name="Pickel B."/>
            <person name="Atanasova L."/>
            <person name="Karlsson M."/>
            <person name="Huettel B."/>
            <person name="Barry K.W."/>
            <person name="Haridas S."/>
            <person name="Chen C."/>
            <person name="Bauer D."/>
            <person name="Andreopoulos W."/>
            <person name="Pangilinan J."/>
            <person name="LaButti K."/>
            <person name="Riley R."/>
            <person name="Lipzen A."/>
            <person name="Clum A."/>
            <person name="Drula E."/>
            <person name="Henrissat B."/>
            <person name="Kohler A."/>
            <person name="Grigoriev I.V."/>
            <person name="Martin F.M."/>
            <person name="Hacquard S."/>
        </authorList>
    </citation>
    <scope>NUCLEOTIDE SEQUENCE</scope>
    <source>
        <strain evidence="7">MPI-CAGE-CH-0235</strain>
    </source>
</reference>
<dbReference type="Proteomes" id="UP000813444">
    <property type="component" value="Unassembled WGS sequence"/>
</dbReference>
<comment type="similarity">
    <text evidence="1">Belongs to the APC10 family.</text>
</comment>
<dbReference type="GO" id="GO:0051301">
    <property type="term" value="P:cell division"/>
    <property type="evidence" value="ECO:0007669"/>
    <property type="project" value="UniProtKB-KW"/>
</dbReference>
<dbReference type="PANTHER" id="PTHR12936">
    <property type="entry name" value="ANAPHASE-PROMOTING COMPLEX 10"/>
    <property type="match status" value="1"/>
</dbReference>